<organism evidence="2 3">
    <name type="scientific">Diploscapter pachys</name>
    <dbReference type="NCBI Taxonomy" id="2018661"/>
    <lineage>
        <taxon>Eukaryota</taxon>
        <taxon>Metazoa</taxon>
        <taxon>Ecdysozoa</taxon>
        <taxon>Nematoda</taxon>
        <taxon>Chromadorea</taxon>
        <taxon>Rhabditida</taxon>
        <taxon>Rhabditina</taxon>
        <taxon>Rhabditomorpha</taxon>
        <taxon>Rhabditoidea</taxon>
        <taxon>Rhabditidae</taxon>
        <taxon>Diploscapter</taxon>
    </lineage>
</organism>
<keyword evidence="3" id="KW-1185">Reference proteome</keyword>
<proteinExistence type="predicted"/>
<gene>
    <name evidence="2" type="ORF">WR25_22013</name>
</gene>
<comment type="caution">
    <text evidence="2">The sequence shown here is derived from an EMBL/GenBank/DDBJ whole genome shotgun (WGS) entry which is preliminary data.</text>
</comment>
<dbReference type="AlphaFoldDB" id="A0A2A2JRD4"/>
<evidence type="ECO:0000256" key="1">
    <source>
        <dbReference type="SAM" id="MobiDB-lite"/>
    </source>
</evidence>
<feature type="region of interest" description="Disordered" evidence="1">
    <location>
        <begin position="29"/>
        <end position="76"/>
    </location>
</feature>
<evidence type="ECO:0000313" key="2">
    <source>
        <dbReference type="EMBL" id="PAV64191.1"/>
    </source>
</evidence>
<dbReference type="EMBL" id="LIAE01010269">
    <property type="protein sequence ID" value="PAV64191.1"/>
    <property type="molecule type" value="Genomic_DNA"/>
</dbReference>
<reference evidence="2 3" key="1">
    <citation type="journal article" date="2017" name="Curr. Biol.">
        <title>Genome architecture and evolution of a unichromosomal asexual nematode.</title>
        <authorList>
            <person name="Fradin H."/>
            <person name="Zegar C."/>
            <person name="Gutwein M."/>
            <person name="Lucas J."/>
            <person name="Kovtun M."/>
            <person name="Corcoran D."/>
            <person name="Baugh L.R."/>
            <person name="Kiontke K."/>
            <person name="Gunsalus K."/>
            <person name="Fitch D.H."/>
            <person name="Piano F."/>
        </authorList>
    </citation>
    <scope>NUCLEOTIDE SEQUENCE [LARGE SCALE GENOMIC DNA]</scope>
    <source>
        <strain evidence="2">PF1309</strain>
    </source>
</reference>
<accession>A0A2A2JRD4</accession>
<dbReference type="Proteomes" id="UP000218231">
    <property type="component" value="Unassembled WGS sequence"/>
</dbReference>
<evidence type="ECO:0000313" key="3">
    <source>
        <dbReference type="Proteomes" id="UP000218231"/>
    </source>
</evidence>
<protein>
    <submittedName>
        <fullName evidence="2">Uncharacterized protein</fullName>
    </submittedName>
</protein>
<sequence>MRRIEQEQKRHHDIIMKDYKAKLDKYAKEAEADKKEAKRQIDEMRKHNEDEEAKLMKKHEDDIKELEEKTRKAEERRDKNKIQLLEDFSKQRIEITQRHEKEKSDMEARMQKEEARHKELMTQLDLQMSKDETDHKEIMGEINEEIVRMEAQRNELDDQRVGMLNENIRTAAVIQAQLGSHTTNETFNTRISNVKLYGMTLLRNTADIRRQVENFVSEIEKKKSNSKELEKHRAAFKYSAEKLFSSITIQGSLMTTDKNNLLRSSVDSEKMKSAGDLIDDYLELFGKLQNILTDVQYQVIFTDAQNRVRLADVQDKAILTHVQNQDPTSSTIDTFKEIEKELVELNDRQISLLPSQLNAAGVVALQASMNRMDIGSSQANMIENGQNTSRQSSSNAIRDQ</sequence>
<name>A0A2A2JRD4_9BILA</name>